<evidence type="ECO:0000256" key="15">
    <source>
        <dbReference type="ARBA" id="ARBA00023258"/>
    </source>
</evidence>
<keyword evidence="16 18" id="KW-0899">Viral immunoevasion</keyword>
<evidence type="ECO:0000256" key="3">
    <source>
        <dbReference type="ARBA" id="ARBA00022562"/>
    </source>
</evidence>
<evidence type="ECO:0000256" key="2">
    <source>
        <dbReference type="ARBA" id="ARBA00022518"/>
    </source>
</evidence>
<evidence type="ECO:0000256" key="16">
    <source>
        <dbReference type="ARBA" id="ARBA00023280"/>
    </source>
</evidence>
<keyword evidence="2 18" id="KW-0244">Early protein</keyword>
<organism evidence="20">
    <name type="scientific">Human papillomavirus</name>
    <dbReference type="NCBI Taxonomy" id="10566"/>
    <lineage>
        <taxon>Viruses</taxon>
        <taxon>Monodnaviria</taxon>
        <taxon>Shotokuvirae</taxon>
        <taxon>Cossaviricota</taxon>
        <taxon>Papovaviricetes</taxon>
        <taxon>Zurhausenvirales</taxon>
        <taxon>Papillomaviridae</taxon>
    </lineage>
</organism>
<dbReference type="EMBL" id="MH777281">
    <property type="protein sequence ID" value="AYA94153.1"/>
    <property type="molecule type" value="Genomic_DNA"/>
</dbReference>
<keyword evidence="5 18" id="KW-1090">Inhibition of host innate immune response by virus</keyword>
<keyword evidence="10 18" id="KW-0805">Transcription regulation</keyword>
<dbReference type="InterPro" id="IPR000148">
    <property type="entry name" value="Papilloma_E7"/>
</dbReference>
<dbReference type="GO" id="GO:0019904">
    <property type="term" value="F:protein domain specific binding"/>
    <property type="evidence" value="ECO:0007669"/>
    <property type="project" value="UniProtKB-UniRule"/>
</dbReference>
<keyword evidence="4 18" id="KW-0945">Host-virus interaction</keyword>
<keyword evidence="3 18" id="KW-1048">Host nucleus</keyword>
<dbReference type="GO" id="GO:0003677">
    <property type="term" value="F:DNA binding"/>
    <property type="evidence" value="ECO:0007669"/>
    <property type="project" value="UniProtKB-UniRule"/>
</dbReference>
<dbReference type="HAMAP" id="MF_04004">
    <property type="entry name" value="PPV_E7"/>
    <property type="match status" value="1"/>
</dbReference>
<feature type="short sequence motif" description="LXCXE motif; interaction with host RB1 and TMEM173/STING" evidence="18">
    <location>
        <begin position="22"/>
        <end position="26"/>
    </location>
</feature>
<comment type="subcellular location">
    <subcellularLocation>
        <location evidence="18">Host cytoplasm</location>
    </subcellularLocation>
    <subcellularLocation>
        <location evidence="18">Host nucleus</location>
    </subcellularLocation>
    <text evidence="18">Predominantly found in the host nucleus.</text>
</comment>
<comment type="PTM">
    <text evidence="18">Highly phosphorylated.</text>
</comment>
<evidence type="ECO:0000256" key="11">
    <source>
        <dbReference type="ARBA" id="ARBA00023125"/>
    </source>
</evidence>
<evidence type="ECO:0000256" key="4">
    <source>
        <dbReference type="ARBA" id="ARBA00022581"/>
    </source>
</evidence>
<evidence type="ECO:0000313" key="20">
    <source>
        <dbReference type="EMBL" id="AYA94153.1"/>
    </source>
</evidence>
<keyword evidence="15" id="KW-0922">Interferon antiviral system evasion</keyword>
<feature type="short sequence motif" description="Nuclear export signal" evidence="18">
    <location>
        <begin position="66"/>
        <end position="74"/>
    </location>
</feature>
<evidence type="ECO:0000256" key="17">
    <source>
        <dbReference type="ARBA" id="ARBA00023309"/>
    </source>
</evidence>
<dbReference type="GO" id="GO:0006351">
    <property type="term" value="P:DNA-templated transcription"/>
    <property type="evidence" value="ECO:0007669"/>
    <property type="project" value="UniProtKB-UniRule"/>
</dbReference>
<dbReference type="GO" id="GO:0003700">
    <property type="term" value="F:DNA-binding transcription factor activity"/>
    <property type="evidence" value="ECO:0007669"/>
    <property type="project" value="UniProtKB-UniRule"/>
</dbReference>
<comment type="caution">
    <text evidence="18">Lacks conserved residue(s) required for the propagation of feature annotation.</text>
</comment>
<keyword evidence="6 18" id="KW-0479">Metal-binding</keyword>
<keyword evidence="13 18" id="KW-0804">Transcription</keyword>
<evidence type="ECO:0000256" key="12">
    <source>
        <dbReference type="ARBA" id="ARBA00023159"/>
    </source>
</evidence>
<evidence type="ECO:0000256" key="14">
    <source>
        <dbReference type="ARBA" id="ARBA00023200"/>
    </source>
</evidence>
<keyword evidence="14 18" id="KW-1035">Host cytoplasm</keyword>
<keyword evidence="1 18" id="KW-1121">Modulation of host cell cycle by virus</keyword>
<evidence type="ECO:0000256" key="1">
    <source>
        <dbReference type="ARBA" id="ARBA00022504"/>
    </source>
</evidence>
<comment type="subunit">
    <text evidence="18">Homodimer. Homooligomer. Interacts with host RB1; this interaction induces dissociation of RB1-E2F1 complex thereby disrupting RB1 activity. Interacts with host EP300; this interaction represses EP300 transcriptional activity. Interacts with protein E2; this interaction inhibits E7 oncogenic activity. Interacts with host TMEM173/STING; this interaction impairs the ability of TMEM173/STING to sense cytosolic DNA and promote the production of type I interferon (IFN-alpha and IFN-beta).</text>
</comment>
<reference evidence="20" key="1">
    <citation type="journal article" date="2018" name="Nat. Med.">
        <title>Expanded skin virome in DOCK8-deficient patients.</title>
        <authorList>
            <consortium name="NISC Comparative Sequencing Program"/>
            <person name="Tirosh O."/>
            <person name="Conlan S."/>
            <person name="Deming C."/>
            <person name="Lee-Lin S.Q."/>
            <person name="Huang X."/>
            <person name="Su H.C."/>
            <person name="Freeman A.F."/>
            <person name="Segre J.A."/>
            <person name="Kong H.H."/>
        </authorList>
    </citation>
    <scope>NUCLEOTIDE SEQUENCE</scope>
    <source>
        <strain evidence="20">HPV-mSK_139</strain>
    </source>
</reference>
<comment type="function">
    <text evidence="18">Plays a role in viral genome replication by driving entry of quiescent cells into the cell cycle. Stimulation of progression from G1 to S phase allows the virus to efficiently use the cellular DNA replicating machinery to achieve viral genome replication. E7 protein has both transforming and trans-activating activities. Induces the disassembly of the E2F1 transcription factor from RB1, with subsequent transcriptional activation of E2F1-regulated S-phase genes. Interferes with host histone deacetylation mediated by HDAC1 and HDAC2, leading to transcription activation. Plays also a role in the inhibition of both antiviral and antiproliferative functions of host interferon alpha. Interaction with host TMEM173/STING impairs the ability of TMEM173/STING to sense cytosolic DNA and promote the production of type I interferon (IFN-alpha and IFN-beta).</text>
</comment>
<accession>A0A385PM47</accession>
<evidence type="ECO:0000256" key="18">
    <source>
        <dbReference type="HAMAP-Rule" id="MF_04004"/>
    </source>
</evidence>
<dbReference type="GO" id="GO:0052170">
    <property type="term" value="P:symbiont-mediated suppression of host innate immune response"/>
    <property type="evidence" value="ECO:0007669"/>
    <property type="project" value="UniProtKB-KW"/>
</dbReference>
<evidence type="ECO:0000256" key="5">
    <source>
        <dbReference type="ARBA" id="ARBA00022632"/>
    </source>
</evidence>
<comment type="function">
    <text evidence="19">E7 protein has both transforming and trans-activating activities.</text>
</comment>
<keyword evidence="17 18" id="KW-1078">G1/S host cell cycle checkpoint dysregulation by virus</keyword>
<dbReference type="GO" id="GO:0039502">
    <property type="term" value="P:symbiont-mediated suppression of host type I interferon-mediated signaling pathway"/>
    <property type="evidence" value="ECO:0007669"/>
    <property type="project" value="UniProtKB-UniRule"/>
</dbReference>
<evidence type="ECO:0000256" key="19">
    <source>
        <dbReference type="PIRNR" id="PIRNR003407"/>
    </source>
</evidence>
<feature type="zinc finger region" evidence="18">
    <location>
        <begin position="48"/>
        <end position="84"/>
    </location>
</feature>
<evidence type="ECO:0000256" key="10">
    <source>
        <dbReference type="ARBA" id="ARBA00023015"/>
    </source>
</evidence>
<keyword evidence="11 18" id="KW-0238">DNA-binding</keyword>
<evidence type="ECO:0000256" key="9">
    <source>
        <dbReference type="ARBA" id="ARBA00022833"/>
    </source>
</evidence>
<keyword evidence="8 18" id="KW-1114">Inhibition of host interferon signaling pathway by virus</keyword>
<proteinExistence type="inferred from homology"/>
<comment type="similarity">
    <text evidence="18 19">Belongs to the papillomaviridae E7 protein family.</text>
</comment>
<dbReference type="SUPFAM" id="SSF161234">
    <property type="entry name" value="E7 C-terminal domain-like"/>
    <property type="match status" value="1"/>
</dbReference>
<keyword evidence="7 18" id="KW-0863">Zinc-finger</keyword>
<dbReference type="PIRSF" id="PIRSF003407">
    <property type="entry name" value="Papvi_E7"/>
    <property type="match status" value="1"/>
</dbReference>
<sequence length="95" mass="10566">MRGDYATIPDIVLETLVLPANLVCNESLSPDEEQQEEEEQNYKVDSACHNCGARLRVVVVASVVAIRKFQTLLLGDLHLLCPTCARAICHHGRQH</sequence>
<evidence type="ECO:0000256" key="8">
    <source>
        <dbReference type="ARBA" id="ARBA00022830"/>
    </source>
</evidence>
<dbReference type="GO" id="GO:0042025">
    <property type="term" value="C:host cell nucleus"/>
    <property type="evidence" value="ECO:0007669"/>
    <property type="project" value="UniProtKB-SubCell"/>
</dbReference>
<gene>
    <name evidence="18" type="primary">E7</name>
</gene>
<protein>
    <recommendedName>
        <fullName evidence="18 19">Protein E7</fullName>
    </recommendedName>
</protein>
<evidence type="ECO:0000256" key="13">
    <source>
        <dbReference type="ARBA" id="ARBA00023163"/>
    </source>
</evidence>
<dbReference type="Pfam" id="PF00527">
    <property type="entry name" value="E7"/>
    <property type="match status" value="1"/>
</dbReference>
<dbReference type="Gene3D" id="3.30.160.330">
    <property type="match status" value="1"/>
</dbReference>
<dbReference type="GO" id="GO:0008270">
    <property type="term" value="F:zinc ion binding"/>
    <property type="evidence" value="ECO:0007669"/>
    <property type="project" value="UniProtKB-KW"/>
</dbReference>
<evidence type="ECO:0000256" key="7">
    <source>
        <dbReference type="ARBA" id="ARBA00022771"/>
    </source>
</evidence>
<name>A0A385PM47_9PAPI</name>
<keyword evidence="12 18" id="KW-0010">Activator</keyword>
<dbReference type="GO" id="GO:0030430">
    <property type="term" value="C:host cell cytoplasm"/>
    <property type="evidence" value="ECO:0007669"/>
    <property type="project" value="UniProtKB-SubCell"/>
</dbReference>
<dbReference type="GO" id="GO:0039645">
    <property type="term" value="P:symbiont-mediated perturbation of host cell cycle G1/S transition checkpoint"/>
    <property type="evidence" value="ECO:0007669"/>
    <property type="project" value="UniProtKB-UniRule"/>
</dbReference>
<comment type="domain">
    <text evidence="18">The E7 terminal domain is an intrinsically disordered domain, whose flexibility and conformational transitions confer target adaptability to the oncoprotein. It allows adaptation to a variety of protein targets and exposes the PEST degradation sequence that regulates its turnover in the cell.</text>
</comment>
<keyword evidence="9 18" id="KW-0862">Zinc</keyword>
<evidence type="ECO:0000256" key="6">
    <source>
        <dbReference type="ARBA" id="ARBA00022723"/>
    </source>
</evidence>